<evidence type="ECO:0008006" key="3">
    <source>
        <dbReference type="Google" id="ProtNLM"/>
    </source>
</evidence>
<reference evidence="1 2" key="1">
    <citation type="submission" date="2020-08" db="EMBL/GenBank/DDBJ databases">
        <title>Novel species isolated from subtropical streams in China.</title>
        <authorList>
            <person name="Lu H."/>
        </authorList>
    </citation>
    <scope>NUCLEOTIDE SEQUENCE [LARGE SCALE GENOMIC DNA]</scope>
    <source>
        <strain evidence="1 2">KACC 16656</strain>
    </source>
</reference>
<evidence type="ECO:0000313" key="1">
    <source>
        <dbReference type="EMBL" id="MBC3806696.1"/>
    </source>
</evidence>
<organism evidence="1 2">
    <name type="scientific">Undibacterium seohonense</name>
    <dbReference type="NCBI Taxonomy" id="1344950"/>
    <lineage>
        <taxon>Bacteria</taxon>
        <taxon>Pseudomonadati</taxon>
        <taxon>Pseudomonadota</taxon>
        <taxon>Betaproteobacteria</taxon>
        <taxon>Burkholderiales</taxon>
        <taxon>Oxalobacteraceae</taxon>
        <taxon>Undibacterium</taxon>
    </lineage>
</organism>
<sequence>MQLASEIITRSHLLEPNCFSFFDQNDVGLKIVITSSTTFILTLDTERFARLGSVDPLFDTHVSASSFLVALCIASIGLFTWKNGPTFHPMYTVTGKGGIKLSEEVVLSQESDGPTYEELRPLTEQDVERCLLVYGALMREKQQVWRMEYLKGLLHCTAAHMDIDFYRDAFMNFYRCSEFFATRRVLGLKRLTNEVKQIRQALVAVGADAELSEVFTSVYAIRSAQAAHAQNEPQALTFDDVLKAKTFADLLMAKTYAKDAHAWREARQG</sequence>
<evidence type="ECO:0000313" key="2">
    <source>
        <dbReference type="Proteomes" id="UP000648257"/>
    </source>
</evidence>
<dbReference type="RefSeq" id="WP_186921792.1">
    <property type="nucleotide sequence ID" value="NZ_JACOFW010000004.1"/>
</dbReference>
<keyword evidence="2" id="KW-1185">Reference proteome</keyword>
<dbReference type="Proteomes" id="UP000648257">
    <property type="component" value="Unassembled WGS sequence"/>
</dbReference>
<proteinExistence type="predicted"/>
<comment type="caution">
    <text evidence="1">The sequence shown here is derived from an EMBL/GenBank/DDBJ whole genome shotgun (WGS) entry which is preliminary data.</text>
</comment>
<dbReference type="EMBL" id="JACOFW010000004">
    <property type="protein sequence ID" value="MBC3806696.1"/>
    <property type="molecule type" value="Genomic_DNA"/>
</dbReference>
<protein>
    <recommendedName>
        <fullName evidence="3">HEPN domain-containing protein</fullName>
    </recommendedName>
</protein>
<accession>A0ABR6X1P4</accession>
<gene>
    <name evidence="1" type="ORF">H8K52_04965</name>
</gene>
<name>A0ABR6X1P4_9BURK</name>